<feature type="transmembrane region" description="Helical" evidence="1">
    <location>
        <begin position="72"/>
        <end position="89"/>
    </location>
</feature>
<gene>
    <name evidence="2" type="ORF">ATCC9714_07701</name>
</gene>
<keyword evidence="1" id="KW-0812">Transmembrane</keyword>
<feature type="transmembrane region" description="Helical" evidence="1">
    <location>
        <begin position="7"/>
        <end position="27"/>
    </location>
</feature>
<protein>
    <submittedName>
        <fullName evidence="2">Uncharacterized protein</fullName>
    </submittedName>
</protein>
<keyword evidence="3" id="KW-1185">Reference proteome</keyword>
<proteinExistence type="predicted"/>
<evidence type="ECO:0000256" key="1">
    <source>
        <dbReference type="SAM" id="Phobius"/>
    </source>
</evidence>
<evidence type="ECO:0000313" key="3">
    <source>
        <dbReference type="Proteomes" id="UP000032811"/>
    </source>
</evidence>
<organism evidence="2 3">
    <name type="scientific">Paraclostridium sordellii</name>
    <name type="common">Clostridium sordellii</name>
    <dbReference type="NCBI Taxonomy" id="1505"/>
    <lineage>
        <taxon>Bacteria</taxon>
        <taxon>Bacillati</taxon>
        <taxon>Bacillota</taxon>
        <taxon>Clostridia</taxon>
        <taxon>Peptostreptococcales</taxon>
        <taxon>Peptostreptococcaceae</taxon>
        <taxon>Paraclostridium</taxon>
    </lineage>
</organism>
<dbReference type="Proteomes" id="UP000032811">
    <property type="component" value="Chromosome 1"/>
</dbReference>
<keyword evidence="1" id="KW-0472">Membrane</keyword>
<evidence type="ECO:0000313" key="2">
    <source>
        <dbReference type="EMBL" id="CEJ72882.1"/>
    </source>
</evidence>
<dbReference type="EMBL" id="LN679998">
    <property type="protein sequence ID" value="CEJ72882.1"/>
    <property type="molecule type" value="Genomic_DNA"/>
</dbReference>
<reference evidence="2 3" key="1">
    <citation type="submission" date="2014-11" db="EMBL/GenBank/DDBJ databases">
        <authorList>
            <person name="Aslett M.A."/>
            <person name="De Silva N."/>
        </authorList>
    </citation>
    <scope>NUCLEOTIDE SEQUENCE [LARGE SCALE GENOMIC DNA]</scope>
    <source>
        <strain evidence="2 3">ATCC9714</strain>
    </source>
</reference>
<feature type="transmembrane region" description="Helical" evidence="1">
    <location>
        <begin position="39"/>
        <end position="60"/>
    </location>
</feature>
<accession>A0ABP1XNU3</accession>
<dbReference type="GeneID" id="97536643"/>
<name>A0ABP1XNU3_PARSO</name>
<dbReference type="RefSeq" id="WP_057544492.1">
    <property type="nucleotide sequence ID" value="NZ_CDNJ01000003.1"/>
</dbReference>
<sequence>MEAKKNSLFITTISTLVCIAIISHYLLGNNPHVNAFGKIAIVFASLGLCLNLMSVICNIISKKNISKEILTTINFIIFSIVGFITGMLIF</sequence>
<keyword evidence="1" id="KW-1133">Transmembrane helix</keyword>